<protein>
    <submittedName>
        <fullName evidence="2">Uncharacterized protein</fullName>
    </submittedName>
</protein>
<evidence type="ECO:0000256" key="1">
    <source>
        <dbReference type="SAM" id="MobiDB-lite"/>
    </source>
</evidence>
<reference evidence="2" key="2">
    <citation type="submission" date="2020-11" db="EMBL/GenBank/DDBJ databases">
        <authorList>
            <person name="McCartney M.A."/>
            <person name="Auch B."/>
            <person name="Kono T."/>
            <person name="Mallez S."/>
            <person name="Becker A."/>
            <person name="Gohl D.M."/>
            <person name="Silverstein K.A.T."/>
            <person name="Koren S."/>
            <person name="Bechman K.B."/>
            <person name="Herman A."/>
            <person name="Abrahante J.E."/>
            <person name="Garbe J."/>
        </authorList>
    </citation>
    <scope>NUCLEOTIDE SEQUENCE</scope>
    <source>
        <strain evidence="2">Duluth1</strain>
        <tissue evidence="2">Whole animal</tissue>
    </source>
</reference>
<evidence type="ECO:0000313" key="3">
    <source>
        <dbReference type="Proteomes" id="UP000828390"/>
    </source>
</evidence>
<reference evidence="2" key="1">
    <citation type="journal article" date="2019" name="bioRxiv">
        <title>The Genome of the Zebra Mussel, Dreissena polymorpha: A Resource for Invasive Species Research.</title>
        <authorList>
            <person name="McCartney M.A."/>
            <person name="Auch B."/>
            <person name="Kono T."/>
            <person name="Mallez S."/>
            <person name="Zhang Y."/>
            <person name="Obille A."/>
            <person name="Becker A."/>
            <person name="Abrahante J.E."/>
            <person name="Garbe J."/>
            <person name="Badalamenti J.P."/>
            <person name="Herman A."/>
            <person name="Mangelson H."/>
            <person name="Liachko I."/>
            <person name="Sullivan S."/>
            <person name="Sone E.D."/>
            <person name="Koren S."/>
            <person name="Silverstein K.A.T."/>
            <person name="Beckman K.B."/>
            <person name="Gohl D.M."/>
        </authorList>
    </citation>
    <scope>NUCLEOTIDE SEQUENCE</scope>
    <source>
        <strain evidence="2">Duluth1</strain>
        <tissue evidence="2">Whole animal</tissue>
    </source>
</reference>
<evidence type="ECO:0000313" key="2">
    <source>
        <dbReference type="EMBL" id="KAH3808585.1"/>
    </source>
</evidence>
<organism evidence="2 3">
    <name type="scientific">Dreissena polymorpha</name>
    <name type="common">Zebra mussel</name>
    <name type="synonym">Mytilus polymorpha</name>
    <dbReference type="NCBI Taxonomy" id="45954"/>
    <lineage>
        <taxon>Eukaryota</taxon>
        <taxon>Metazoa</taxon>
        <taxon>Spiralia</taxon>
        <taxon>Lophotrochozoa</taxon>
        <taxon>Mollusca</taxon>
        <taxon>Bivalvia</taxon>
        <taxon>Autobranchia</taxon>
        <taxon>Heteroconchia</taxon>
        <taxon>Euheterodonta</taxon>
        <taxon>Imparidentia</taxon>
        <taxon>Neoheterodontei</taxon>
        <taxon>Myida</taxon>
        <taxon>Dreissenoidea</taxon>
        <taxon>Dreissenidae</taxon>
        <taxon>Dreissena</taxon>
    </lineage>
</organism>
<dbReference type="AlphaFoldDB" id="A0A9D4G0V5"/>
<dbReference type="Proteomes" id="UP000828390">
    <property type="component" value="Unassembled WGS sequence"/>
</dbReference>
<feature type="compositionally biased region" description="Polar residues" evidence="1">
    <location>
        <begin position="25"/>
        <end position="43"/>
    </location>
</feature>
<dbReference type="EMBL" id="JAIWYP010000006">
    <property type="protein sequence ID" value="KAH3808585.1"/>
    <property type="molecule type" value="Genomic_DNA"/>
</dbReference>
<name>A0A9D4G0V5_DREPO</name>
<keyword evidence="3" id="KW-1185">Reference proteome</keyword>
<sequence length="75" mass="8285">MPNYRAKSNSSKSLSIMGNSNIVHSNVASGLRQPSRSAQFDLNSDSSSSSSDESDFESRPVPRRIRRVYNTFADS</sequence>
<comment type="caution">
    <text evidence="2">The sequence shown here is derived from an EMBL/GenBank/DDBJ whole genome shotgun (WGS) entry which is preliminary data.</text>
</comment>
<gene>
    <name evidence="2" type="ORF">DPMN_136942</name>
</gene>
<proteinExistence type="predicted"/>
<feature type="region of interest" description="Disordered" evidence="1">
    <location>
        <begin position="25"/>
        <end position="75"/>
    </location>
</feature>
<accession>A0A9D4G0V5</accession>